<dbReference type="AlphaFoldDB" id="A0AA38LUQ8"/>
<dbReference type="GeneID" id="77732290"/>
<dbReference type="Proteomes" id="UP001164286">
    <property type="component" value="Unassembled WGS sequence"/>
</dbReference>
<feature type="compositionally biased region" description="Low complexity" evidence="1">
    <location>
        <begin position="287"/>
        <end position="296"/>
    </location>
</feature>
<evidence type="ECO:0000256" key="2">
    <source>
        <dbReference type="SAM" id="Phobius"/>
    </source>
</evidence>
<feature type="region of interest" description="Disordered" evidence="1">
    <location>
        <begin position="276"/>
        <end position="303"/>
    </location>
</feature>
<keyword evidence="4" id="KW-1185">Reference proteome</keyword>
<evidence type="ECO:0000256" key="1">
    <source>
        <dbReference type="SAM" id="MobiDB-lite"/>
    </source>
</evidence>
<evidence type="ECO:0000313" key="3">
    <source>
        <dbReference type="EMBL" id="KAI9636090.1"/>
    </source>
</evidence>
<protein>
    <submittedName>
        <fullName evidence="3">Uncharacterized protein</fullName>
    </submittedName>
</protein>
<gene>
    <name evidence="3" type="ORF">MKK02DRAFT_44791</name>
</gene>
<feature type="transmembrane region" description="Helical" evidence="2">
    <location>
        <begin position="309"/>
        <end position="332"/>
    </location>
</feature>
<feature type="region of interest" description="Disordered" evidence="1">
    <location>
        <begin position="200"/>
        <end position="241"/>
    </location>
</feature>
<organism evidence="3 4">
    <name type="scientific">Dioszegia hungarica</name>
    <dbReference type="NCBI Taxonomy" id="4972"/>
    <lineage>
        <taxon>Eukaryota</taxon>
        <taxon>Fungi</taxon>
        <taxon>Dikarya</taxon>
        <taxon>Basidiomycota</taxon>
        <taxon>Agaricomycotina</taxon>
        <taxon>Tremellomycetes</taxon>
        <taxon>Tremellales</taxon>
        <taxon>Bulleribasidiaceae</taxon>
        <taxon>Dioszegia</taxon>
    </lineage>
</organism>
<dbReference type="RefSeq" id="XP_052945867.1">
    <property type="nucleotide sequence ID" value="XM_053093085.1"/>
</dbReference>
<dbReference type="Gene3D" id="2.60.120.260">
    <property type="entry name" value="Galactose-binding domain-like"/>
    <property type="match status" value="1"/>
</dbReference>
<accession>A0AA38LUQ8</accession>
<comment type="caution">
    <text evidence="3">The sequence shown here is derived from an EMBL/GenBank/DDBJ whole genome shotgun (WGS) entry which is preliminary data.</text>
</comment>
<proteinExistence type="predicted"/>
<dbReference type="EMBL" id="JAKWFO010000005">
    <property type="protein sequence ID" value="KAI9636090.1"/>
    <property type="molecule type" value="Genomic_DNA"/>
</dbReference>
<keyword evidence="2" id="KW-0472">Membrane</keyword>
<evidence type="ECO:0000313" key="4">
    <source>
        <dbReference type="Proteomes" id="UP001164286"/>
    </source>
</evidence>
<keyword evidence="2" id="KW-1133">Transmembrane helix</keyword>
<name>A0AA38LUQ8_9TREE</name>
<reference evidence="3" key="1">
    <citation type="journal article" date="2022" name="G3 (Bethesda)">
        <title>High quality genome of the basidiomycete yeast Dioszegia hungarica PDD-24b-2 isolated from cloud water.</title>
        <authorList>
            <person name="Jarrige D."/>
            <person name="Haridas S."/>
            <person name="Bleykasten-Grosshans C."/>
            <person name="Joly M."/>
            <person name="Nadalig T."/>
            <person name="Sancelme M."/>
            <person name="Vuilleumier S."/>
            <person name="Grigoriev I.V."/>
            <person name="Amato P."/>
            <person name="Bringel F."/>
        </authorList>
    </citation>
    <scope>NUCLEOTIDE SEQUENCE</scope>
    <source>
        <strain evidence="3">PDD-24b-2</strain>
    </source>
</reference>
<sequence>MATVIDDTDPHLFWGNGNDPKTWIEDNSGPRGPIEQYYNKTAIHALAFGVRVTDLDSERHASNAKADFMEVKWVGADIAIYGARRDNSHGIYSIIIDSAPPQYFSGLANPNIFQQVLFATSTLAQGDHALRITNEGNRDAPDQPGLIWLDVDFVAVSGVIRNANPGGAQPVPPASSAAAASSAAVPSAVSALSSSSSTSAITSKPAASSSAASSAFPSDSSDRSSAPALASSSSSTSLSMSDGAFPTSSSIALSSADISESSSSALGSSTLTTTFTVTKSGEPSTVPTGTATPGLAGTEGSGSGPNKGLIIGVSIAGTIVLILATVSALWWYRHRKWRREVEEVEEYDADGQEPYARPDSSWARM</sequence>
<keyword evidence="2" id="KW-0812">Transmembrane</keyword>